<keyword evidence="2" id="KW-0812">Transmembrane</keyword>
<evidence type="ECO:0000256" key="2">
    <source>
        <dbReference type="SAM" id="Phobius"/>
    </source>
</evidence>
<evidence type="ECO:0000313" key="4">
    <source>
        <dbReference type="Proteomes" id="UP000078561"/>
    </source>
</evidence>
<organism evidence="3">
    <name type="scientific">Absidia glauca</name>
    <name type="common">Pin mould</name>
    <dbReference type="NCBI Taxonomy" id="4829"/>
    <lineage>
        <taxon>Eukaryota</taxon>
        <taxon>Fungi</taxon>
        <taxon>Fungi incertae sedis</taxon>
        <taxon>Mucoromycota</taxon>
        <taxon>Mucoromycotina</taxon>
        <taxon>Mucoromycetes</taxon>
        <taxon>Mucorales</taxon>
        <taxon>Cunninghamellaceae</taxon>
        <taxon>Absidia</taxon>
    </lineage>
</organism>
<reference evidence="3" key="1">
    <citation type="submission" date="2016-04" db="EMBL/GenBank/DDBJ databases">
        <authorList>
            <person name="Evans L.H."/>
            <person name="Alamgir A."/>
            <person name="Owens N."/>
            <person name="Weber N.D."/>
            <person name="Virtaneva K."/>
            <person name="Barbian K."/>
            <person name="Babar A."/>
            <person name="Rosenke K."/>
        </authorList>
    </citation>
    <scope>NUCLEOTIDE SEQUENCE [LARGE SCALE GENOMIC DNA]</scope>
    <source>
        <strain evidence="3">CBS 101.48</strain>
    </source>
</reference>
<accession>A0A168NXT6</accession>
<gene>
    <name evidence="3" type="primary">ABSGL_07148.1 scaffold 8717</name>
</gene>
<dbReference type="OrthoDB" id="10651463at2759"/>
<feature type="compositionally biased region" description="Polar residues" evidence="1">
    <location>
        <begin position="130"/>
        <end position="141"/>
    </location>
</feature>
<feature type="compositionally biased region" description="Low complexity" evidence="1">
    <location>
        <begin position="55"/>
        <end position="69"/>
    </location>
</feature>
<feature type="compositionally biased region" description="Polar residues" evidence="1">
    <location>
        <begin position="257"/>
        <end position="267"/>
    </location>
</feature>
<keyword evidence="4" id="KW-1185">Reference proteome</keyword>
<feature type="compositionally biased region" description="Polar residues" evidence="1">
    <location>
        <begin position="298"/>
        <end position="315"/>
    </location>
</feature>
<feature type="region of interest" description="Disordered" evidence="1">
    <location>
        <begin position="46"/>
        <end position="69"/>
    </location>
</feature>
<dbReference type="AlphaFoldDB" id="A0A168NXT6"/>
<sequence>MPLTITVIVYLIGTLPKILLALSIVCIFALLLIGNKKKLPATTDTLSEAKGSKGLPLDSTTTTTNLTPLHLPGPLDTLYEVKESPTSPLFDECLDKGKGSSSMDGIKKTTTPSTVMRPSQTLAKAPIPQPSFSSPPLTNSYYGRRRSHSQSSTTPSSYSHHGGTPPLTMSPSLSTSTTDSQQGQSPALSPSCSTASSLRQRRRNSRVGQLVQHFEMNRLDTRPLIKAEHIRSPCKVSDTIASLNRHQDSSSTTTTTANSPHQCTDSPRSIIDHRSVGFHPVFTAWEKRATEAHLLPMPSQSTPTRLSTNRTSPWS</sequence>
<feature type="compositionally biased region" description="Polar residues" evidence="1">
    <location>
        <begin position="99"/>
        <end position="122"/>
    </location>
</feature>
<feature type="compositionally biased region" description="Polar residues" evidence="1">
    <location>
        <begin position="187"/>
        <end position="198"/>
    </location>
</feature>
<dbReference type="EMBL" id="LT553527">
    <property type="protein sequence ID" value="SAM01407.1"/>
    <property type="molecule type" value="Genomic_DNA"/>
</dbReference>
<keyword evidence="2" id="KW-0472">Membrane</keyword>
<feature type="compositionally biased region" description="Low complexity" evidence="1">
    <location>
        <begin position="149"/>
        <end position="186"/>
    </location>
</feature>
<proteinExistence type="predicted"/>
<feature type="region of interest" description="Disordered" evidence="1">
    <location>
        <begin position="293"/>
        <end position="315"/>
    </location>
</feature>
<protein>
    <submittedName>
        <fullName evidence="3">Uncharacterized protein</fullName>
    </submittedName>
</protein>
<feature type="region of interest" description="Disordered" evidence="1">
    <location>
        <begin position="245"/>
        <end position="269"/>
    </location>
</feature>
<dbReference type="InParanoid" id="A0A168NXT6"/>
<name>A0A168NXT6_ABSGL</name>
<feature type="region of interest" description="Disordered" evidence="1">
    <location>
        <begin position="89"/>
        <end position="206"/>
    </location>
</feature>
<dbReference type="Proteomes" id="UP000078561">
    <property type="component" value="Unassembled WGS sequence"/>
</dbReference>
<feature type="transmembrane region" description="Helical" evidence="2">
    <location>
        <begin position="6"/>
        <end position="33"/>
    </location>
</feature>
<evidence type="ECO:0000256" key="1">
    <source>
        <dbReference type="SAM" id="MobiDB-lite"/>
    </source>
</evidence>
<keyword evidence="2" id="KW-1133">Transmembrane helix</keyword>
<evidence type="ECO:0000313" key="3">
    <source>
        <dbReference type="EMBL" id="SAM01407.1"/>
    </source>
</evidence>